<keyword evidence="3" id="KW-1185">Reference proteome</keyword>
<accession>A0A5C7ING1</accession>
<dbReference type="InterPro" id="IPR005174">
    <property type="entry name" value="KIB1-4_b-propeller"/>
</dbReference>
<dbReference type="PANTHER" id="PTHR44259">
    <property type="entry name" value="OS07G0183000 PROTEIN-RELATED"/>
    <property type="match status" value="1"/>
</dbReference>
<evidence type="ECO:0000313" key="3">
    <source>
        <dbReference type="Proteomes" id="UP000323000"/>
    </source>
</evidence>
<dbReference type="InterPro" id="IPR050942">
    <property type="entry name" value="F-box_BR-signaling"/>
</dbReference>
<sequence length="219" mass="25420">MANNWDKLLTDVLVEIAKRIRMSEEYVAFRGVCTCWRSAATKDNFMFRNCPILLLMLTLRKDSHVLDFYNLTKGIVNQVSLSEPPKGKRFYSSKGCFITINQSLNVNLMHPFLNLQHKFPNMMTFNNGSLRRDGPMYDFLITKCVLSSNHLLEPDYILMVIYKTRTLIYARPGGETWNKRSKDTGIYGLQDGSITFTSHFSHKSFDLINPPMWIEERSI</sequence>
<organism evidence="2 3">
    <name type="scientific">Acer yangbiense</name>
    <dbReference type="NCBI Taxonomy" id="1000413"/>
    <lineage>
        <taxon>Eukaryota</taxon>
        <taxon>Viridiplantae</taxon>
        <taxon>Streptophyta</taxon>
        <taxon>Embryophyta</taxon>
        <taxon>Tracheophyta</taxon>
        <taxon>Spermatophyta</taxon>
        <taxon>Magnoliopsida</taxon>
        <taxon>eudicotyledons</taxon>
        <taxon>Gunneridae</taxon>
        <taxon>Pentapetalae</taxon>
        <taxon>rosids</taxon>
        <taxon>malvids</taxon>
        <taxon>Sapindales</taxon>
        <taxon>Sapindaceae</taxon>
        <taxon>Hippocastanoideae</taxon>
        <taxon>Acereae</taxon>
        <taxon>Acer</taxon>
    </lineage>
</organism>
<evidence type="ECO:0000259" key="1">
    <source>
        <dbReference type="Pfam" id="PF03478"/>
    </source>
</evidence>
<comment type="caution">
    <text evidence="2">The sequence shown here is derived from an EMBL/GenBank/DDBJ whole genome shotgun (WGS) entry which is preliminary data.</text>
</comment>
<protein>
    <recommendedName>
        <fullName evidence="1">KIB1-4 beta-propeller domain-containing protein</fullName>
    </recommendedName>
</protein>
<dbReference type="EMBL" id="VAHF01000002">
    <property type="protein sequence ID" value="TXG70770.1"/>
    <property type="molecule type" value="Genomic_DNA"/>
</dbReference>
<name>A0A5C7ING1_9ROSI</name>
<gene>
    <name evidence="2" type="ORF">EZV62_005705</name>
</gene>
<proteinExistence type="predicted"/>
<dbReference type="PANTHER" id="PTHR44259:SF108">
    <property type="entry name" value="F-BOX PROTEIN SKIP23-LIKE"/>
    <property type="match status" value="1"/>
</dbReference>
<dbReference type="OrthoDB" id="642536at2759"/>
<reference evidence="3" key="1">
    <citation type="journal article" date="2019" name="Gigascience">
        <title>De novo genome assembly of the endangered Acer yangbiense, a plant species with extremely small populations endemic to Yunnan Province, China.</title>
        <authorList>
            <person name="Yang J."/>
            <person name="Wariss H.M."/>
            <person name="Tao L."/>
            <person name="Zhang R."/>
            <person name="Yun Q."/>
            <person name="Hollingsworth P."/>
            <person name="Dao Z."/>
            <person name="Luo G."/>
            <person name="Guo H."/>
            <person name="Ma Y."/>
            <person name="Sun W."/>
        </authorList>
    </citation>
    <scope>NUCLEOTIDE SEQUENCE [LARGE SCALE GENOMIC DNA]</scope>
    <source>
        <strain evidence="3">cv. Malutang</strain>
    </source>
</reference>
<dbReference type="Proteomes" id="UP000323000">
    <property type="component" value="Chromosome 2"/>
</dbReference>
<dbReference type="Pfam" id="PF03478">
    <property type="entry name" value="Beta-prop_KIB1-4"/>
    <property type="match status" value="1"/>
</dbReference>
<feature type="domain" description="KIB1-4 beta-propeller" evidence="1">
    <location>
        <begin position="68"/>
        <end position="187"/>
    </location>
</feature>
<evidence type="ECO:0000313" key="2">
    <source>
        <dbReference type="EMBL" id="TXG70770.1"/>
    </source>
</evidence>
<dbReference type="AlphaFoldDB" id="A0A5C7ING1"/>